<dbReference type="InterPro" id="IPR011009">
    <property type="entry name" value="Kinase-like_dom_sf"/>
</dbReference>
<keyword evidence="3 6" id="KW-0547">Nucleotide-binding</keyword>
<dbReference type="PANTHER" id="PTHR24351">
    <property type="entry name" value="RIBOSOMAL PROTEIN S6 KINASE"/>
    <property type="match status" value="1"/>
</dbReference>
<evidence type="ECO:0000256" key="1">
    <source>
        <dbReference type="ARBA" id="ARBA00022527"/>
    </source>
</evidence>
<dbReference type="Proteomes" id="UP000037035">
    <property type="component" value="Unassembled WGS sequence"/>
</dbReference>
<evidence type="ECO:0000259" key="7">
    <source>
        <dbReference type="PROSITE" id="PS50011"/>
    </source>
</evidence>
<dbReference type="PROSITE" id="PS00107">
    <property type="entry name" value="PROTEIN_KINASE_ATP"/>
    <property type="match status" value="1"/>
</dbReference>
<evidence type="ECO:0000256" key="3">
    <source>
        <dbReference type="ARBA" id="ARBA00022741"/>
    </source>
</evidence>
<keyword evidence="1" id="KW-0723">Serine/threonine-protein kinase</keyword>
<dbReference type="SMART" id="SM00220">
    <property type="entry name" value="S_TKc"/>
    <property type="match status" value="1"/>
</dbReference>
<dbReference type="InterPro" id="IPR000719">
    <property type="entry name" value="Prot_kinase_dom"/>
</dbReference>
<keyword evidence="2" id="KW-0808">Transferase</keyword>
<comment type="caution">
    <text evidence="8">The sequence shown here is derived from an EMBL/GenBank/DDBJ whole genome shotgun (WGS) entry which is preliminary data.</text>
</comment>
<sequence length="257" mass="27477">MNSGAEAMAFAKMTGVTEVYDFLGKIGEGSTSQVWLVRRKKRGEMCALKAIRITGGTTEGGEGVVGKMVATELSSLRRLDRNFPFFAHLKGHARCGPGWYLIPLEYVAGGNLYQHVLTHGPLGEPQTRLYAAELACALDHLHSRGIIFRDLKSENILLANDGHLKITDFGLSTIPSRRLASSICGTPHTIAPEIVQPWGVSIRVSRRPSAVCTTVEGPTSATTFCDAREAAVASAIDVGMPGGDGRAFSEGAVTTHL</sequence>
<dbReference type="OrthoDB" id="2501594at2759"/>
<name>A0A0L6UEB6_9BASI</name>
<evidence type="ECO:0000256" key="6">
    <source>
        <dbReference type="PROSITE-ProRule" id="PRU10141"/>
    </source>
</evidence>
<dbReference type="Pfam" id="PF00069">
    <property type="entry name" value="Pkinase"/>
    <property type="match status" value="1"/>
</dbReference>
<evidence type="ECO:0000256" key="2">
    <source>
        <dbReference type="ARBA" id="ARBA00022679"/>
    </source>
</evidence>
<accession>A0A0L6UEB6</accession>
<proteinExistence type="predicted"/>
<evidence type="ECO:0000256" key="5">
    <source>
        <dbReference type="ARBA" id="ARBA00022840"/>
    </source>
</evidence>
<feature type="domain" description="Protein kinase" evidence="7">
    <location>
        <begin position="20"/>
        <end position="257"/>
    </location>
</feature>
<dbReference type="GO" id="GO:0005524">
    <property type="term" value="F:ATP binding"/>
    <property type="evidence" value="ECO:0007669"/>
    <property type="project" value="UniProtKB-UniRule"/>
</dbReference>
<evidence type="ECO:0000313" key="8">
    <source>
        <dbReference type="EMBL" id="KNZ46884.1"/>
    </source>
</evidence>
<dbReference type="STRING" id="27349.A0A0L6UEB6"/>
<dbReference type="Gene3D" id="1.10.510.10">
    <property type="entry name" value="Transferase(Phosphotransferase) domain 1"/>
    <property type="match status" value="1"/>
</dbReference>
<keyword evidence="5 6" id="KW-0067">ATP-binding</keyword>
<organism evidence="8 9">
    <name type="scientific">Puccinia sorghi</name>
    <dbReference type="NCBI Taxonomy" id="27349"/>
    <lineage>
        <taxon>Eukaryota</taxon>
        <taxon>Fungi</taxon>
        <taxon>Dikarya</taxon>
        <taxon>Basidiomycota</taxon>
        <taxon>Pucciniomycotina</taxon>
        <taxon>Pucciniomycetes</taxon>
        <taxon>Pucciniales</taxon>
        <taxon>Pucciniaceae</taxon>
        <taxon>Puccinia</taxon>
    </lineage>
</organism>
<dbReference type="VEuPathDB" id="FungiDB:VP01_686g3"/>
<keyword evidence="9" id="KW-1185">Reference proteome</keyword>
<dbReference type="PROSITE" id="PS50011">
    <property type="entry name" value="PROTEIN_KINASE_DOM"/>
    <property type="match status" value="1"/>
</dbReference>
<dbReference type="SUPFAM" id="SSF56112">
    <property type="entry name" value="Protein kinase-like (PK-like)"/>
    <property type="match status" value="1"/>
</dbReference>
<reference evidence="8 9" key="1">
    <citation type="submission" date="2015-08" db="EMBL/GenBank/DDBJ databases">
        <title>Next Generation Sequencing and Analysis of the Genome of Puccinia sorghi L Schw, the Causal Agent of Maize Common Rust.</title>
        <authorList>
            <person name="Rochi L."/>
            <person name="Burguener G."/>
            <person name="Darino M."/>
            <person name="Turjanski A."/>
            <person name="Kreff E."/>
            <person name="Dieguez M.J."/>
            <person name="Sacco F."/>
        </authorList>
    </citation>
    <scope>NUCLEOTIDE SEQUENCE [LARGE SCALE GENOMIC DNA]</scope>
    <source>
        <strain evidence="8 9">RO10H11247</strain>
    </source>
</reference>
<dbReference type="GO" id="GO:0004674">
    <property type="term" value="F:protein serine/threonine kinase activity"/>
    <property type="evidence" value="ECO:0007669"/>
    <property type="project" value="UniProtKB-KW"/>
</dbReference>
<protein>
    <submittedName>
        <fullName evidence="8">AGC protein kinase</fullName>
    </submittedName>
</protein>
<evidence type="ECO:0000313" key="9">
    <source>
        <dbReference type="Proteomes" id="UP000037035"/>
    </source>
</evidence>
<feature type="binding site" evidence="6">
    <location>
        <position position="49"/>
    </location>
    <ligand>
        <name>ATP</name>
        <dbReference type="ChEBI" id="CHEBI:30616"/>
    </ligand>
</feature>
<keyword evidence="4 8" id="KW-0418">Kinase</keyword>
<dbReference type="EMBL" id="LAVV01012238">
    <property type="protein sequence ID" value="KNZ46884.1"/>
    <property type="molecule type" value="Genomic_DNA"/>
</dbReference>
<evidence type="ECO:0000256" key="4">
    <source>
        <dbReference type="ARBA" id="ARBA00022777"/>
    </source>
</evidence>
<dbReference type="AlphaFoldDB" id="A0A0L6UEB6"/>
<dbReference type="InterPro" id="IPR017441">
    <property type="entry name" value="Protein_kinase_ATP_BS"/>
</dbReference>
<gene>
    <name evidence="8" type="ORF">VP01_686g3</name>
</gene>